<dbReference type="EMBL" id="RPFJ01000003">
    <property type="protein sequence ID" value="RPD99647.1"/>
    <property type="molecule type" value="Genomic_DNA"/>
</dbReference>
<accession>A0A3N4NXY6</accession>
<keyword evidence="4" id="KW-1185">Reference proteome</keyword>
<feature type="domain" description="Gliding motility protein GldL-like N-terminal" evidence="2">
    <location>
        <begin position="14"/>
        <end position="78"/>
    </location>
</feature>
<gene>
    <name evidence="3" type="primary">gldL</name>
    <name evidence="3" type="ORF">EGM88_03635</name>
</gene>
<dbReference type="Proteomes" id="UP000270856">
    <property type="component" value="Unassembled WGS sequence"/>
</dbReference>
<evidence type="ECO:0000313" key="3">
    <source>
        <dbReference type="EMBL" id="RPD99647.1"/>
    </source>
</evidence>
<dbReference type="InterPro" id="IPR055087">
    <property type="entry name" value="GldL-like_N"/>
</dbReference>
<keyword evidence="1" id="KW-0812">Transmembrane</keyword>
<dbReference type="InterPro" id="IPR019852">
    <property type="entry name" value="Motility-assoc_prot_GldL"/>
</dbReference>
<evidence type="ECO:0000256" key="1">
    <source>
        <dbReference type="SAM" id="Phobius"/>
    </source>
</evidence>
<feature type="transmembrane region" description="Helical" evidence="1">
    <location>
        <begin position="12"/>
        <end position="35"/>
    </location>
</feature>
<name>A0A3N4NXY6_9FLAO</name>
<organism evidence="3 4">
    <name type="scientific">Aureibaculum marinum</name>
    <dbReference type="NCBI Taxonomy" id="2487930"/>
    <lineage>
        <taxon>Bacteria</taxon>
        <taxon>Pseudomonadati</taxon>
        <taxon>Bacteroidota</taxon>
        <taxon>Flavobacteriia</taxon>
        <taxon>Flavobacteriales</taxon>
        <taxon>Flavobacteriaceae</taxon>
        <taxon>Aureibaculum</taxon>
    </lineage>
</organism>
<comment type="caution">
    <text evidence="3">The sequence shown here is derived from an EMBL/GenBank/DDBJ whole genome shotgun (WGS) entry which is preliminary data.</text>
</comment>
<keyword evidence="1" id="KW-1133">Transmembrane helix</keyword>
<keyword evidence="1" id="KW-0472">Membrane</keyword>
<reference evidence="3 4" key="1">
    <citation type="submission" date="2018-11" db="EMBL/GenBank/DDBJ databases">
        <title>Aureibaculum marinum gen. nov., sp. nov., a member of the family Flavobacteriaceae isolated from the Bohai Sea.</title>
        <authorList>
            <person name="Ji X."/>
        </authorList>
    </citation>
    <scope>NUCLEOTIDE SEQUENCE [LARGE SCALE GENOMIC DNA]</scope>
    <source>
        <strain evidence="3 4">BH-SD17</strain>
    </source>
</reference>
<evidence type="ECO:0000259" key="2">
    <source>
        <dbReference type="Pfam" id="PF22827"/>
    </source>
</evidence>
<sequence length="216" mass="22895">MAQSLKKKKLMNMVYGLGASVVLVGALFKILHFSIGPLTGGVMLTIGLLTEALIFFFSAFEPVEEDLDWSLVYPELAGGSSSDRASNKGGGDAESLLSEKLDNMLAEANLDSEKMGRLASSIENFAGAAENIAPAANSVAATSKYSEQLSLAASNMESLNSLYQVQYESAAKQSELSQAVAENTERLKDQMESLATNLSSLNGVYGGMLSAMSNRN</sequence>
<dbReference type="NCBIfam" id="TIGR03513">
    <property type="entry name" value="GldL_gliding"/>
    <property type="match status" value="1"/>
</dbReference>
<dbReference type="AlphaFoldDB" id="A0A3N4NXY6"/>
<dbReference type="OrthoDB" id="1466660at2"/>
<dbReference type="RefSeq" id="WP_123896612.1">
    <property type="nucleotide sequence ID" value="NZ_RPFJ01000003.1"/>
</dbReference>
<protein>
    <submittedName>
        <fullName evidence="3">Gliding motility protein GldL</fullName>
    </submittedName>
</protein>
<evidence type="ECO:0000313" key="4">
    <source>
        <dbReference type="Proteomes" id="UP000270856"/>
    </source>
</evidence>
<dbReference type="Pfam" id="PF22827">
    <property type="entry name" value="GldL_N"/>
    <property type="match status" value="1"/>
</dbReference>
<proteinExistence type="predicted"/>